<organism evidence="3 4">
    <name type="scientific">Xylaria hypoxylon</name>
    <dbReference type="NCBI Taxonomy" id="37992"/>
    <lineage>
        <taxon>Eukaryota</taxon>
        <taxon>Fungi</taxon>
        <taxon>Dikarya</taxon>
        <taxon>Ascomycota</taxon>
        <taxon>Pezizomycotina</taxon>
        <taxon>Sordariomycetes</taxon>
        <taxon>Xylariomycetidae</taxon>
        <taxon>Xylariales</taxon>
        <taxon>Xylariaceae</taxon>
        <taxon>Xylaria</taxon>
    </lineage>
</organism>
<evidence type="ECO:0000313" key="4">
    <source>
        <dbReference type="Proteomes" id="UP000297716"/>
    </source>
</evidence>
<comment type="caution">
    <text evidence="3">The sequence shown here is derived from an EMBL/GenBank/DDBJ whole genome shotgun (WGS) entry which is preliminary data.</text>
</comment>
<dbReference type="Pfam" id="PF07876">
    <property type="entry name" value="Dabb"/>
    <property type="match status" value="1"/>
</dbReference>
<evidence type="ECO:0000256" key="1">
    <source>
        <dbReference type="ARBA" id="ARBA00011738"/>
    </source>
</evidence>
<comment type="subunit">
    <text evidence="1">Homodimer.</text>
</comment>
<name>A0A4Z0YB67_9PEZI</name>
<proteinExistence type="predicted"/>
<dbReference type="InterPro" id="IPR044662">
    <property type="entry name" value="HS1/DABB1-like"/>
</dbReference>
<dbReference type="Gene3D" id="3.30.70.100">
    <property type="match status" value="1"/>
</dbReference>
<feature type="domain" description="Stress-response A/B barrel" evidence="2">
    <location>
        <begin position="3"/>
        <end position="105"/>
    </location>
</feature>
<dbReference type="PANTHER" id="PTHR33178">
    <property type="match status" value="1"/>
</dbReference>
<dbReference type="InterPro" id="IPR013097">
    <property type="entry name" value="Dabb"/>
</dbReference>
<dbReference type="SMART" id="SM00886">
    <property type="entry name" value="Dabb"/>
    <property type="match status" value="1"/>
</dbReference>
<gene>
    <name evidence="3" type="ORF">E0Z10_g8502</name>
</gene>
<evidence type="ECO:0000259" key="2">
    <source>
        <dbReference type="PROSITE" id="PS51502"/>
    </source>
</evidence>
<dbReference type="OrthoDB" id="1601230at2759"/>
<evidence type="ECO:0000313" key="3">
    <source>
        <dbReference type="EMBL" id="TGJ80267.1"/>
    </source>
</evidence>
<dbReference type="InterPro" id="IPR011008">
    <property type="entry name" value="Dimeric_a/b-barrel"/>
</dbReference>
<dbReference type="AlphaFoldDB" id="A0A4Z0YB67"/>
<dbReference type="Proteomes" id="UP000297716">
    <property type="component" value="Unassembled WGS sequence"/>
</dbReference>
<sequence length="107" mass="12121">MPVNHLVLFQFKAEVSTESVDKIYTGMLSLKDACLRDGTQKPYIKSLTGGKDNSPEGQQNGIQYAFVVEFDNEDDRNFYVHEDKAHKAFVAKLMPILEKAVVVDYSF</sequence>
<dbReference type="PROSITE" id="PS51502">
    <property type="entry name" value="S_R_A_B_BARREL"/>
    <property type="match status" value="1"/>
</dbReference>
<protein>
    <recommendedName>
        <fullName evidence="2">Stress-response A/B barrel domain-containing protein</fullName>
    </recommendedName>
</protein>
<dbReference type="EMBL" id="SKBN01000232">
    <property type="protein sequence ID" value="TGJ80267.1"/>
    <property type="molecule type" value="Genomic_DNA"/>
</dbReference>
<dbReference type="STRING" id="37992.A0A4Z0YB67"/>
<keyword evidence="4" id="KW-1185">Reference proteome</keyword>
<dbReference type="SUPFAM" id="SSF54909">
    <property type="entry name" value="Dimeric alpha+beta barrel"/>
    <property type="match status" value="1"/>
</dbReference>
<accession>A0A4Z0YB67</accession>
<reference evidence="3 4" key="1">
    <citation type="submission" date="2019-03" db="EMBL/GenBank/DDBJ databases">
        <title>Draft genome sequence of Xylaria hypoxylon DSM 108379, a ubiquitous saprotrophic-parasitic fungi on hardwood.</title>
        <authorList>
            <person name="Buettner E."/>
            <person name="Leonhardt S."/>
            <person name="Gebauer A.M."/>
            <person name="Liers C."/>
            <person name="Hofrichter M."/>
            <person name="Kellner H."/>
        </authorList>
    </citation>
    <scope>NUCLEOTIDE SEQUENCE [LARGE SCALE GENOMIC DNA]</scope>
    <source>
        <strain evidence="3 4">DSM 108379</strain>
    </source>
</reference>
<dbReference type="PANTHER" id="PTHR33178:SF10">
    <property type="entry name" value="STRESS-RESPONSE A_B BARREL DOMAIN-CONTAINING PROTEIN"/>
    <property type="match status" value="1"/>
</dbReference>